<dbReference type="SUPFAM" id="SSF52266">
    <property type="entry name" value="SGNH hydrolase"/>
    <property type="match status" value="1"/>
</dbReference>
<feature type="chain" id="PRO_5029698543" evidence="3">
    <location>
        <begin position="34"/>
        <end position="361"/>
    </location>
</feature>
<organism evidence="4 5">
    <name type="scientific">Spirodela intermedia</name>
    <name type="common">Intermediate duckweed</name>
    <dbReference type="NCBI Taxonomy" id="51605"/>
    <lineage>
        <taxon>Eukaryota</taxon>
        <taxon>Viridiplantae</taxon>
        <taxon>Streptophyta</taxon>
        <taxon>Embryophyta</taxon>
        <taxon>Tracheophyta</taxon>
        <taxon>Spermatophyta</taxon>
        <taxon>Magnoliopsida</taxon>
        <taxon>Liliopsida</taxon>
        <taxon>Araceae</taxon>
        <taxon>Lemnoideae</taxon>
        <taxon>Spirodela</taxon>
    </lineage>
</organism>
<evidence type="ECO:0000313" key="5">
    <source>
        <dbReference type="Proteomes" id="UP000663760"/>
    </source>
</evidence>
<evidence type="ECO:0000256" key="2">
    <source>
        <dbReference type="ARBA" id="ARBA00023180"/>
    </source>
</evidence>
<keyword evidence="5" id="KW-1185">Reference proteome</keyword>
<name>A0A7I8KZC5_SPIIN</name>
<evidence type="ECO:0000313" key="4">
    <source>
        <dbReference type="EMBL" id="CAA7402676.1"/>
    </source>
</evidence>
<keyword evidence="3" id="KW-0732">Signal</keyword>
<protein>
    <submittedName>
        <fullName evidence="4">Uncharacterized protein</fullName>
    </submittedName>
</protein>
<sequence length="361" mass="38237">MRAKRGSPPPRKAVVAAVCALIVAMSGAPPGHAWCDFLTIFNSGDSNSEGGFWAAFPAQSVPFGRPSVGPPAGLLTGRLEHAAQALGIPFLSPYLQSIGSNYTHGANFATLASTVMLPNTSQFVTGISPFSLAIQLSQMKQFKVRVLELVLEGGSLPPEDIFGRSLYTLDIDRNDFPSNLAAVGSDGFKQYLPQVVDQIAWTIRELYAIGGRTFLVSNLAPVGCCPHGCVVSYNDAVEQYNILLKEALRRTQSSLAGATVVYADIHAVKLELLRHPADHVCCGYGGGASNFDPRVYCGNTKVIDGTAVTATACADPQNYVSWDGIHATEAANKLVAAAILGASYLDPPFRLADHCGLQPIG</sequence>
<evidence type="ECO:0000256" key="1">
    <source>
        <dbReference type="ARBA" id="ARBA00008668"/>
    </source>
</evidence>
<dbReference type="InterPro" id="IPR001087">
    <property type="entry name" value="GDSL"/>
</dbReference>
<feature type="signal peptide" evidence="3">
    <location>
        <begin position="1"/>
        <end position="33"/>
    </location>
</feature>
<dbReference type="InterPro" id="IPR036514">
    <property type="entry name" value="SGNH_hydro_sf"/>
</dbReference>
<dbReference type="EMBL" id="LR746272">
    <property type="protein sequence ID" value="CAA7402676.1"/>
    <property type="molecule type" value="Genomic_DNA"/>
</dbReference>
<dbReference type="AlphaFoldDB" id="A0A7I8KZC5"/>
<dbReference type="PANTHER" id="PTHR22835">
    <property type="entry name" value="ZINC FINGER FYVE DOMAIN CONTAINING PROTEIN"/>
    <property type="match status" value="1"/>
</dbReference>
<accession>A0A7I8KZC5</accession>
<dbReference type="GO" id="GO:0016788">
    <property type="term" value="F:hydrolase activity, acting on ester bonds"/>
    <property type="evidence" value="ECO:0007669"/>
    <property type="project" value="InterPro"/>
</dbReference>
<reference evidence="4" key="1">
    <citation type="submission" date="2020-02" db="EMBL/GenBank/DDBJ databases">
        <authorList>
            <person name="Scholz U."/>
            <person name="Mascher M."/>
            <person name="Fiebig A."/>
        </authorList>
    </citation>
    <scope>NUCLEOTIDE SEQUENCE</scope>
</reference>
<dbReference type="Pfam" id="PF00657">
    <property type="entry name" value="Lipase_GDSL"/>
    <property type="match status" value="1"/>
</dbReference>
<evidence type="ECO:0000256" key="3">
    <source>
        <dbReference type="SAM" id="SignalP"/>
    </source>
</evidence>
<comment type="similarity">
    <text evidence="1">Belongs to the 'GDSL' lipolytic enzyme family.</text>
</comment>
<dbReference type="OrthoDB" id="1600564at2759"/>
<keyword evidence="2" id="KW-0325">Glycoprotein</keyword>
<dbReference type="Proteomes" id="UP000663760">
    <property type="component" value="Chromosome 9"/>
</dbReference>
<proteinExistence type="inferred from homology"/>
<gene>
    <name evidence="4" type="ORF">SI8410_09013354</name>
</gene>
<dbReference type="PANTHER" id="PTHR22835:SF476">
    <property type="entry name" value="OS06G0160200 PROTEIN"/>
    <property type="match status" value="1"/>
</dbReference>
<dbReference type="Gene3D" id="3.40.50.1110">
    <property type="entry name" value="SGNH hydrolase"/>
    <property type="match status" value="1"/>
</dbReference>